<evidence type="ECO:0000256" key="3">
    <source>
        <dbReference type="ARBA" id="ARBA00009759"/>
    </source>
</evidence>
<dbReference type="GO" id="GO:0007165">
    <property type="term" value="P:signal transduction"/>
    <property type="evidence" value="ECO:0007669"/>
    <property type="project" value="TreeGrafter"/>
</dbReference>
<protein>
    <recommendedName>
        <fullName evidence="5 10">Inositol-1-monophosphatase</fullName>
        <ecNumber evidence="4 10">3.1.3.25</ecNumber>
    </recommendedName>
</protein>
<evidence type="ECO:0000256" key="9">
    <source>
        <dbReference type="PIRSR" id="PIRSR600760-2"/>
    </source>
</evidence>
<dbReference type="EMBL" id="JAODNV010000003">
    <property type="protein sequence ID" value="MCT8988896.1"/>
    <property type="molecule type" value="Genomic_DNA"/>
</dbReference>
<feature type="binding site" evidence="9">
    <location>
        <position position="215"/>
    </location>
    <ligand>
        <name>Mg(2+)</name>
        <dbReference type="ChEBI" id="CHEBI:18420"/>
        <label>1</label>
        <note>catalytic</note>
    </ligand>
</feature>
<evidence type="ECO:0000256" key="4">
    <source>
        <dbReference type="ARBA" id="ARBA00013106"/>
    </source>
</evidence>
<sequence length="267" mass="28792">MNVAADEDLVQRLNFARSLAGEVGRQIEQFRAEAAPTFERKGLQDFVTAADRRGEETIRHALKTAFPEDGFLGEETGGQPETDGFWVVDPIDGTTNFIRGLRHWAVSIAFVRSGVLELGVIYDATTQSVYAAARGGGAWRGEHRIAVATRSDPAEALAILGCSRRTSFEDYQALQRRLNDIGVDYRRLGAAALGLVRVACGVADLFYEAHVNSWDILAGALIASEAGAIVEMPPLPVMLERGGPLAAYAPSLANPLGFLKELVHALA</sequence>
<dbReference type="CDD" id="cd01639">
    <property type="entry name" value="IMPase"/>
    <property type="match status" value="1"/>
</dbReference>
<dbReference type="PANTHER" id="PTHR20854:SF4">
    <property type="entry name" value="INOSITOL-1-MONOPHOSPHATASE-RELATED"/>
    <property type="match status" value="1"/>
</dbReference>
<feature type="binding site" evidence="9">
    <location>
        <position position="89"/>
    </location>
    <ligand>
        <name>Mg(2+)</name>
        <dbReference type="ChEBI" id="CHEBI:18420"/>
        <label>1</label>
        <note>catalytic</note>
    </ligand>
</feature>
<dbReference type="GO" id="GO:0006020">
    <property type="term" value="P:inositol metabolic process"/>
    <property type="evidence" value="ECO:0007669"/>
    <property type="project" value="TreeGrafter"/>
</dbReference>
<proteinExistence type="inferred from homology"/>
<comment type="similarity">
    <text evidence="3 10">Belongs to the inositol monophosphatase superfamily.</text>
</comment>
<accession>A0A9X3B8I2</accession>
<evidence type="ECO:0000256" key="1">
    <source>
        <dbReference type="ARBA" id="ARBA00001033"/>
    </source>
</evidence>
<evidence type="ECO:0000313" key="12">
    <source>
        <dbReference type="Proteomes" id="UP001149009"/>
    </source>
</evidence>
<keyword evidence="12" id="KW-1185">Reference proteome</keyword>
<evidence type="ECO:0000256" key="7">
    <source>
        <dbReference type="ARBA" id="ARBA00022801"/>
    </source>
</evidence>
<evidence type="ECO:0000256" key="8">
    <source>
        <dbReference type="ARBA" id="ARBA00022842"/>
    </source>
</evidence>
<dbReference type="PROSITE" id="PS00629">
    <property type="entry name" value="IMP_1"/>
    <property type="match status" value="1"/>
</dbReference>
<evidence type="ECO:0000313" key="11">
    <source>
        <dbReference type="EMBL" id="MCT8988896.1"/>
    </source>
</evidence>
<evidence type="ECO:0000256" key="5">
    <source>
        <dbReference type="ARBA" id="ARBA00019784"/>
    </source>
</evidence>
<dbReference type="AlphaFoldDB" id="A0A9X3B8I2"/>
<dbReference type="FunFam" id="3.30.540.10:FF:000003">
    <property type="entry name" value="Inositol-1-monophosphatase"/>
    <property type="match status" value="1"/>
</dbReference>
<dbReference type="EC" id="3.1.3.25" evidence="4 10"/>
<dbReference type="GO" id="GO:0046872">
    <property type="term" value="F:metal ion binding"/>
    <property type="evidence" value="ECO:0007669"/>
    <property type="project" value="UniProtKB-KW"/>
</dbReference>
<dbReference type="Pfam" id="PF00459">
    <property type="entry name" value="Inositol_P"/>
    <property type="match status" value="1"/>
</dbReference>
<evidence type="ECO:0000256" key="2">
    <source>
        <dbReference type="ARBA" id="ARBA00001946"/>
    </source>
</evidence>
<evidence type="ECO:0000256" key="10">
    <source>
        <dbReference type="RuleBase" id="RU364068"/>
    </source>
</evidence>
<dbReference type="InterPro" id="IPR033942">
    <property type="entry name" value="IMPase"/>
</dbReference>
<dbReference type="RefSeq" id="WP_261513549.1">
    <property type="nucleotide sequence ID" value="NZ_JAODNV010000003.1"/>
</dbReference>
<dbReference type="Proteomes" id="UP001149009">
    <property type="component" value="Unassembled WGS sequence"/>
</dbReference>
<comment type="cofactor">
    <cofactor evidence="2 9 10">
        <name>Mg(2+)</name>
        <dbReference type="ChEBI" id="CHEBI:18420"/>
    </cofactor>
</comment>
<dbReference type="InterPro" id="IPR020583">
    <property type="entry name" value="Inositol_monoP_metal-BS"/>
</dbReference>
<reference evidence="11" key="1">
    <citation type="submission" date="2022-08" db="EMBL/GenBank/DDBJ databases">
        <title>Chelativorans sichuanense sp. nov., a paraffin oil-degrading bacterium isolated from a mixture of oil-based drill cuttings and paddy soil.</title>
        <authorList>
            <person name="Yu J."/>
            <person name="Liu H."/>
            <person name="Chen Q."/>
        </authorList>
    </citation>
    <scope>NUCLEOTIDE SEQUENCE</scope>
    <source>
        <strain evidence="11">SCAU 2101</strain>
    </source>
</reference>
<comment type="catalytic activity">
    <reaction evidence="1 10">
        <text>a myo-inositol phosphate + H2O = myo-inositol + phosphate</text>
        <dbReference type="Rhea" id="RHEA:24056"/>
        <dbReference type="ChEBI" id="CHEBI:15377"/>
        <dbReference type="ChEBI" id="CHEBI:17268"/>
        <dbReference type="ChEBI" id="CHEBI:43474"/>
        <dbReference type="ChEBI" id="CHEBI:84139"/>
        <dbReference type="EC" id="3.1.3.25"/>
    </reaction>
</comment>
<gene>
    <name evidence="11" type="ORF">NYR54_01115</name>
</gene>
<keyword evidence="6 9" id="KW-0479">Metal-binding</keyword>
<evidence type="ECO:0000256" key="6">
    <source>
        <dbReference type="ARBA" id="ARBA00022723"/>
    </source>
</evidence>
<feature type="binding site" evidence="9">
    <location>
        <position position="74"/>
    </location>
    <ligand>
        <name>Mg(2+)</name>
        <dbReference type="ChEBI" id="CHEBI:18420"/>
        <label>1</label>
        <note>catalytic</note>
    </ligand>
</feature>
<dbReference type="Gene3D" id="3.40.190.80">
    <property type="match status" value="1"/>
</dbReference>
<keyword evidence="7 10" id="KW-0378">Hydrolase</keyword>
<dbReference type="InterPro" id="IPR000760">
    <property type="entry name" value="Inositol_monophosphatase-like"/>
</dbReference>
<name>A0A9X3B8I2_9HYPH</name>
<feature type="binding site" evidence="9">
    <location>
        <position position="92"/>
    </location>
    <ligand>
        <name>Mg(2+)</name>
        <dbReference type="ChEBI" id="CHEBI:18420"/>
        <label>1</label>
        <note>catalytic</note>
    </ligand>
</feature>
<dbReference type="PANTHER" id="PTHR20854">
    <property type="entry name" value="INOSITOL MONOPHOSPHATASE"/>
    <property type="match status" value="1"/>
</dbReference>
<dbReference type="SUPFAM" id="SSF56655">
    <property type="entry name" value="Carbohydrate phosphatase"/>
    <property type="match status" value="1"/>
</dbReference>
<feature type="binding site" evidence="9">
    <location>
        <position position="91"/>
    </location>
    <ligand>
        <name>Mg(2+)</name>
        <dbReference type="ChEBI" id="CHEBI:18420"/>
        <label>1</label>
        <note>catalytic</note>
    </ligand>
</feature>
<organism evidence="11 12">
    <name type="scientific">Chelativorans petroleitrophicus</name>
    <dbReference type="NCBI Taxonomy" id="2975484"/>
    <lineage>
        <taxon>Bacteria</taxon>
        <taxon>Pseudomonadati</taxon>
        <taxon>Pseudomonadota</taxon>
        <taxon>Alphaproteobacteria</taxon>
        <taxon>Hyphomicrobiales</taxon>
        <taxon>Phyllobacteriaceae</taxon>
        <taxon>Chelativorans</taxon>
    </lineage>
</organism>
<keyword evidence="8 9" id="KW-0460">Magnesium</keyword>
<dbReference type="GO" id="GO:0008934">
    <property type="term" value="F:inositol monophosphate 1-phosphatase activity"/>
    <property type="evidence" value="ECO:0007669"/>
    <property type="project" value="InterPro"/>
</dbReference>
<dbReference type="Gene3D" id="3.30.540.10">
    <property type="entry name" value="Fructose-1,6-Bisphosphatase, subunit A, domain 1"/>
    <property type="match status" value="1"/>
</dbReference>
<dbReference type="PRINTS" id="PR00377">
    <property type="entry name" value="IMPHPHTASES"/>
</dbReference>
<comment type="caution">
    <text evidence="11">The sequence shown here is derived from an EMBL/GenBank/DDBJ whole genome shotgun (WGS) entry which is preliminary data.</text>
</comment>